<feature type="region of interest" description="Disordered" evidence="3">
    <location>
        <begin position="330"/>
        <end position="355"/>
    </location>
</feature>
<proteinExistence type="predicted"/>
<dbReference type="InterPro" id="IPR000408">
    <property type="entry name" value="Reg_chr_condens"/>
</dbReference>
<dbReference type="EMBL" id="AACS02000001">
    <property type="protein sequence ID" value="EAU92462.1"/>
    <property type="molecule type" value="Genomic_DNA"/>
</dbReference>
<feature type="repeat" description="RCC1" evidence="2">
    <location>
        <begin position="3"/>
        <end position="64"/>
    </location>
</feature>
<dbReference type="eggNOG" id="KOG1426">
    <property type="taxonomic scope" value="Eukaryota"/>
</dbReference>
<dbReference type="PANTHER" id="PTHR22870">
    <property type="entry name" value="REGULATOR OF CHROMOSOME CONDENSATION"/>
    <property type="match status" value="1"/>
</dbReference>
<dbReference type="RefSeq" id="XP_001829502.1">
    <property type="nucleotide sequence ID" value="XM_001829450.1"/>
</dbReference>
<dbReference type="KEGG" id="cci:CC1G_00681"/>
<evidence type="ECO:0000313" key="5">
    <source>
        <dbReference type="Proteomes" id="UP000001861"/>
    </source>
</evidence>
<dbReference type="Pfam" id="PF13540">
    <property type="entry name" value="RCC1_2"/>
    <property type="match status" value="1"/>
</dbReference>
<dbReference type="PANTHER" id="PTHR22870:SF466">
    <property type="entry name" value="ANKYRIN REPEAT-CONTAINING PROTEIN"/>
    <property type="match status" value="1"/>
</dbReference>
<dbReference type="PROSITE" id="PS00626">
    <property type="entry name" value="RCC1_2"/>
    <property type="match status" value="1"/>
</dbReference>
<reference evidence="4 5" key="1">
    <citation type="journal article" date="2010" name="Proc. Natl. Acad. Sci. U.S.A.">
        <title>Insights into evolution of multicellular fungi from the assembled chromosomes of the mushroom Coprinopsis cinerea (Coprinus cinereus).</title>
        <authorList>
            <person name="Stajich J.E."/>
            <person name="Wilke S.K."/>
            <person name="Ahren D."/>
            <person name="Au C.H."/>
            <person name="Birren B.W."/>
            <person name="Borodovsky M."/>
            <person name="Burns C."/>
            <person name="Canback B."/>
            <person name="Casselton L.A."/>
            <person name="Cheng C.K."/>
            <person name="Deng J."/>
            <person name="Dietrich F.S."/>
            <person name="Fargo D.C."/>
            <person name="Farman M.L."/>
            <person name="Gathman A.C."/>
            <person name="Goldberg J."/>
            <person name="Guigo R."/>
            <person name="Hoegger P.J."/>
            <person name="Hooker J.B."/>
            <person name="Huggins A."/>
            <person name="James T.Y."/>
            <person name="Kamada T."/>
            <person name="Kilaru S."/>
            <person name="Kodira C."/>
            <person name="Kues U."/>
            <person name="Kupfer D."/>
            <person name="Kwan H.S."/>
            <person name="Lomsadze A."/>
            <person name="Li W."/>
            <person name="Lilly W.W."/>
            <person name="Ma L.J."/>
            <person name="Mackey A.J."/>
            <person name="Manning G."/>
            <person name="Martin F."/>
            <person name="Muraguchi H."/>
            <person name="Natvig D.O."/>
            <person name="Palmerini H."/>
            <person name="Ramesh M.A."/>
            <person name="Rehmeyer C.J."/>
            <person name="Roe B.A."/>
            <person name="Shenoy N."/>
            <person name="Stanke M."/>
            <person name="Ter-Hovhannisyan V."/>
            <person name="Tunlid A."/>
            <person name="Velagapudi R."/>
            <person name="Vision T.J."/>
            <person name="Zeng Q."/>
            <person name="Zolan M.E."/>
            <person name="Pukkila P.J."/>
        </authorList>
    </citation>
    <scope>NUCLEOTIDE SEQUENCE [LARGE SCALE GENOMIC DNA]</scope>
    <source>
        <strain evidence="5">Okayama-7 / 130 / ATCC MYA-4618 / FGSC 9003</strain>
    </source>
</reference>
<dbReference type="Pfam" id="PF00415">
    <property type="entry name" value="RCC1"/>
    <property type="match status" value="2"/>
</dbReference>
<keyword evidence="5" id="KW-1185">Reference proteome</keyword>
<accession>A8N3N6</accession>
<organism evidence="4 5">
    <name type="scientific">Coprinopsis cinerea (strain Okayama-7 / 130 / ATCC MYA-4618 / FGSC 9003)</name>
    <name type="common">Inky cap fungus</name>
    <name type="synonym">Hormographiella aspergillata</name>
    <dbReference type="NCBI Taxonomy" id="240176"/>
    <lineage>
        <taxon>Eukaryota</taxon>
        <taxon>Fungi</taxon>
        <taxon>Dikarya</taxon>
        <taxon>Basidiomycota</taxon>
        <taxon>Agaricomycotina</taxon>
        <taxon>Agaricomycetes</taxon>
        <taxon>Agaricomycetidae</taxon>
        <taxon>Agaricales</taxon>
        <taxon>Agaricineae</taxon>
        <taxon>Psathyrellaceae</taxon>
        <taxon>Coprinopsis</taxon>
    </lineage>
</organism>
<feature type="repeat" description="RCC1" evidence="2">
    <location>
        <begin position="219"/>
        <end position="281"/>
    </location>
</feature>
<dbReference type="OrthoDB" id="5370059at2759"/>
<dbReference type="OMA" id="ACRNICD"/>
<gene>
    <name evidence="4" type="ORF">CC1G_00681</name>
</gene>
<feature type="repeat" description="RCC1" evidence="2">
    <location>
        <begin position="323"/>
        <end position="381"/>
    </location>
</feature>
<name>A8N3N6_COPC7</name>
<sequence length="440" mass="47154">MTFILLSAGSNAQGQLGHSENEDAHTFHPCLFHDQPPGSLPNGPSTRVLEIAAGANHTLALLEKDENTKTDLSKRREIWACGDGRRGQLGPQLQDSSRRPRTDIFRKLEFDREGLGEYHPKAIAAGWETSYVVMSSLDPTKDDICFSFGSNDFGDLGTGEAATSTIKRSGSTGTNVQLVSFSHLRVDGKPLSQFGPLRIESLVASQHHVAAILRANETRLVVGWGASRHGQVGLVEAVGPKGKVKPIAIIDRPRIISVDDPHDPLVTLSVGSQHTVVLHASGKVAGFGSNRKGQLNLGGFEKAKNIGCTWNGTFGLVVSDEGNSIYGVGSDTHGQLGRGEGVPGDQGASQPRPADFPESIAGHRPLKLSCGTEHVLSLWTAVGKEETEVWGWGWNEHGNLGLGSTDDIHRPTKIWPREGTVGTVVDIWTGSGTSWILCKK</sequence>
<feature type="repeat" description="RCC1" evidence="2">
    <location>
        <begin position="387"/>
        <end position="440"/>
    </location>
</feature>
<dbReference type="Gene3D" id="2.130.10.30">
    <property type="entry name" value="Regulator of chromosome condensation 1/beta-lactamase-inhibitor protein II"/>
    <property type="match status" value="2"/>
</dbReference>
<dbReference type="Proteomes" id="UP000001861">
    <property type="component" value="Unassembled WGS sequence"/>
</dbReference>
<dbReference type="SUPFAM" id="SSF50985">
    <property type="entry name" value="RCC1/BLIP-II"/>
    <property type="match status" value="1"/>
</dbReference>
<dbReference type="PROSITE" id="PS50012">
    <property type="entry name" value="RCC1_3"/>
    <property type="match status" value="4"/>
</dbReference>
<evidence type="ECO:0000313" key="4">
    <source>
        <dbReference type="EMBL" id="EAU92462.1"/>
    </source>
</evidence>
<keyword evidence="1" id="KW-0677">Repeat</keyword>
<dbReference type="VEuPathDB" id="FungiDB:CC1G_00681"/>
<protein>
    <submittedName>
        <fullName evidence="4">Uncharacterized protein</fullName>
    </submittedName>
</protein>
<dbReference type="InterPro" id="IPR051210">
    <property type="entry name" value="Ub_ligase/GEF_domain"/>
</dbReference>
<evidence type="ECO:0000256" key="1">
    <source>
        <dbReference type="ARBA" id="ARBA00022737"/>
    </source>
</evidence>
<dbReference type="InParanoid" id="A8N3N6"/>
<dbReference type="AlphaFoldDB" id="A8N3N6"/>
<dbReference type="FunCoup" id="A8N3N6">
    <property type="interactions" value="30"/>
</dbReference>
<comment type="caution">
    <text evidence="4">The sequence shown here is derived from an EMBL/GenBank/DDBJ whole genome shotgun (WGS) entry which is preliminary data.</text>
</comment>
<dbReference type="GeneID" id="6005932"/>
<dbReference type="InterPro" id="IPR009091">
    <property type="entry name" value="RCC1/BLIP-II"/>
</dbReference>
<evidence type="ECO:0000256" key="2">
    <source>
        <dbReference type="PROSITE-ProRule" id="PRU00235"/>
    </source>
</evidence>
<evidence type="ECO:0000256" key="3">
    <source>
        <dbReference type="SAM" id="MobiDB-lite"/>
    </source>
</evidence>
<dbReference type="STRING" id="240176.A8N3N6"/>